<accession>A0AAD5MVQ1</accession>
<evidence type="ECO:0000313" key="1">
    <source>
        <dbReference type="EMBL" id="KAJ1365447.1"/>
    </source>
</evidence>
<keyword evidence="2" id="KW-1185">Reference proteome</keyword>
<proteinExistence type="predicted"/>
<reference evidence="1" key="1">
    <citation type="submission" date="2021-06" db="EMBL/GenBank/DDBJ databases">
        <title>Parelaphostrongylus tenuis whole genome reference sequence.</title>
        <authorList>
            <person name="Garwood T.J."/>
            <person name="Larsen P.A."/>
            <person name="Fountain-Jones N.M."/>
            <person name="Garbe J.R."/>
            <person name="Macchietto M.G."/>
            <person name="Kania S.A."/>
            <person name="Gerhold R.W."/>
            <person name="Richards J.E."/>
            <person name="Wolf T.M."/>
        </authorList>
    </citation>
    <scope>NUCLEOTIDE SEQUENCE</scope>
    <source>
        <strain evidence="1">MNPRO001-30</strain>
        <tissue evidence="1">Meninges</tissue>
    </source>
</reference>
<dbReference type="EMBL" id="JAHQIW010005275">
    <property type="protein sequence ID" value="KAJ1365447.1"/>
    <property type="molecule type" value="Genomic_DNA"/>
</dbReference>
<dbReference type="AlphaFoldDB" id="A0AAD5MVQ1"/>
<evidence type="ECO:0000313" key="2">
    <source>
        <dbReference type="Proteomes" id="UP001196413"/>
    </source>
</evidence>
<protein>
    <submittedName>
        <fullName evidence="1">Uncharacterized protein</fullName>
    </submittedName>
</protein>
<name>A0AAD5MVQ1_PARTN</name>
<comment type="caution">
    <text evidence="1">The sequence shown here is derived from an EMBL/GenBank/DDBJ whole genome shotgun (WGS) entry which is preliminary data.</text>
</comment>
<organism evidence="1 2">
    <name type="scientific">Parelaphostrongylus tenuis</name>
    <name type="common">Meningeal worm</name>
    <dbReference type="NCBI Taxonomy" id="148309"/>
    <lineage>
        <taxon>Eukaryota</taxon>
        <taxon>Metazoa</taxon>
        <taxon>Ecdysozoa</taxon>
        <taxon>Nematoda</taxon>
        <taxon>Chromadorea</taxon>
        <taxon>Rhabditida</taxon>
        <taxon>Rhabditina</taxon>
        <taxon>Rhabditomorpha</taxon>
        <taxon>Strongyloidea</taxon>
        <taxon>Metastrongylidae</taxon>
        <taxon>Parelaphostrongylus</taxon>
    </lineage>
</organism>
<gene>
    <name evidence="1" type="ORF">KIN20_025747</name>
</gene>
<dbReference type="Proteomes" id="UP001196413">
    <property type="component" value="Unassembled WGS sequence"/>
</dbReference>
<sequence>MVSHCSIIELWNAILLYVLFLKIMARRRSCTLNETMLTHCKKFQLKFDLNNNKMMNAAEADRLVEERSFMWSWPFCTDGMAHGAYTKEKFLVVLPFNRGGTGKKNGTTRKFERIAESDFSWCMGLSNDTELNSTCFWRLEIEVHRKLNAMVLIASRAINCYNENTKRLKRVRKVYRLPDYYDVSTTVTKTYDWAVVVEAYKREEANGLIRRCASSP</sequence>